<feature type="signal peptide" evidence="1">
    <location>
        <begin position="1"/>
        <end position="18"/>
    </location>
</feature>
<evidence type="ECO:0000313" key="2">
    <source>
        <dbReference type="EMBL" id="KAF2707832.1"/>
    </source>
</evidence>
<dbReference type="EMBL" id="MU005773">
    <property type="protein sequence ID" value="KAF2707832.1"/>
    <property type="molecule type" value="Genomic_DNA"/>
</dbReference>
<name>A0A6G1K5U6_9PLEO</name>
<proteinExistence type="predicted"/>
<gene>
    <name evidence="2" type="ORF">K504DRAFT_470181</name>
</gene>
<keyword evidence="3" id="KW-1185">Reference proteome</keyword>
<organism evidence="2 3">
    <name type="scientific">Pleomassaria siparia CBS 279.74</name>
    <dbReference type="NCBI Taxonomy" id="1314801"/>
    <lineage>
        <taxon>Eukaryota</taxon>
        <taxon>Fungi</taxon>
        <taxon>Dikarya</taxon>
        <taxon>Ascomycota</taxon>
        <taxon>Pezizomycotina</taxon>
        <taxon>Dothideomycetes</taxon>
        <taxon>Pleosporomycetidae</taxon>
        <taxon>Pleosporales</taxon>
        <taxon>Pleomassariaceae</taxon>
        <taxon>Pleomassaria</taxon>
    </lineage>
</organism>
<dbReference type="Proteomes" id="UP000799428">
    <property type="component" value="Unassembled WGS sequence"/>
</dbReference>
<reference evidence="2" key="1">
    <citation type="journal article" date="2020" name="Stud. Mycol.">
        <title>101 Dothideomycetes genomes: a test case for predicting lifestyles and emergence of pathogens.</title>
        <authorList>
            <person name="Haridas S."/>
            <person name="Albert R."/>
            <person name="Binder M."/>
            <person name="Bloem J."/>
            <person name="Labutti K."/>
            <person name="Salamov A."/>
            <person name="Andreopoulos B."/>
            <person name="Baker S."/>
            <person name="Barry K."/>
            <person name="Bills G."/>
            <person name="Bluhm B."/>
            <person name="Cannon C."/>
            <person name="Castanera R."/>
            <person name="Culley D."/>
            <person name="Daum C."/>
            <person name="Ezra D."/>
            <person name="Gonzalez J."/>
            <person name="Henrissat B."/>
            <person name="Kuo A."/>
            <person name="Liang C."/>
            <person name="Lipzen A."/>
            <person name="Lutzoni F."/>
            <person name="Magnuson J."/>
            <person name="Mondo S."/>
            <person name="Nolan M."/>
            <person name="Ohm R."/>
            <person name="Pangilinan J."/>
            <person name="Park H.-J."/>
            <person name="Ramirez L."/>
            <person name="Alfaro M."/>
            <person name="Sun H."/>
            <person name="Tritt A."/>
            <person name="Yoshinaga Y."/>
            <person name="Zwiers L.-H."/>
            <person name="Turgeon B."/>
            <person name="Goodwin S."/>
            <person name="Spatafora J."/>
            <person name="Crous P."/>
            <person name="Grigoriev I."/>
        </authorList>
    </citation>
    <scope>NUCLEOTIDE SEQUENCE</scope>
    <source>
        <strain evidence="2">CBS 279.74</strain>
    </source>
</reference>
<accession>A0A6G1K5U6</accession>
<dbReference type="AlphaFoldDB" id="A0A6G1K5U6"/>
<evidence type="ECO:0000256" key="1">
    <source>
        <dbReference type="SAM" id="SignalP"/>
    </source>
</evidence>
<keyword evidence="1" id="KW-0732">Signal</keyword>
<sequence>MHTPSFLLVVLAPSLSLCLPSHSKTTFTHWQSAANSTVTCSTTSDKMIAVAVGPQLSAVLNDACAAMMPICAYQDRVPPDTICVQTVDWELDGAKSSVQSVDVEDKGSGENIDGWAAKFSVTPALQSIAADTAGVFWTKADCYGYFAKIVADAEPAGCHSDMGSGAGSVTVGGTSSLAGTVFSVEIIEN</sequence>
<evidence type="ECO:0000313" key="3">
    <source>
        <dbReference type="Proteomes" id="UP000799428"/>
    </source>
</evidence>
<feature type="chain" id="PRO_5026307083" evidence="1">
    <location>
        <begin position="19"/>
        <end position="189"/>
    </location>
</feature>
<protein>
    <submittedName>
        <fullName evidence="2">Uncharacterized protein</fullName>
    </submittedName>
</protein>
<dbReference type="OrthoDB" id="3753180at2759"/>